<dbReference type="GO" id="GO:0009279">
    <property type="term" value="C:cell outer membrane"/>
    <property type="evidence" value="ECO:0007669"/>
    <property type="project" value="UniProtKB-SubCell"/>
</dbReference>
<name>A0A6C2U9T3_PONDE</name>
<feature type="chain" id="PRO_5025393222" evidence="8">
    <location>
        <begin position="28"/>
        <end position="404"/>
    </location>
</feature>
<dbReference type="GO" id="GO:0015483">
    <property type="term" value="F:long-chain fatty acid transporting porin activity"/>
    <property type="evidence" value="ECO:0007669"/>
    <property type="project" value="TreeGrafter"/>
</dbReference>
<dbReference type="Gene3D" id="2.40.160.60">
    <property type="entry name" value="Outer membrane protein transport protein (OMPP1/FadL/TodX)"/>
    <property type="match status" value="1"/>
</dbReference>
<sequence length="404" mass="44035">MKTNSKRLCRMVLLSALPIAMVGDVYADGYRNPPPTAEGLGKSSAHSAFVDDASAIFYNPANLAMQEDHSLVLAATFAQSEITYEPAPGYELKSDDPWNVLPNLFYSQPVGVKGLVVGLGISTPYGQSVSWNKTDLVNPMTGVTEPVPYEAEVLLVNFNPTASFKLHDSVYFGIGGDIFYSDFSMKALFPNLYPVADPMSPYDVEGSGDGWGIGGNVGLTWLPTENQRVALTYRSRVDVKYKGDFAASYPNTGEFETTLKYPNTIGIGYGIALPGNVQLEALFEWLEWSVNKTQTINAGGSQLVLENNWDDSYSINTGVNWEIIDGLAVRSGYTWLPSPIPDSSASPLLPDLDRHILSFGIGYSLGMHTLDLGYAYSIYDDRETANGTYDVDSNLASVTYSLSF</sequence>
<organism evidence="9 10">
    <name type="scientific">Pontiella desulfatans</name>
    <dbReference type="NCBI Taxonomy" id="2750659"/>
    <lineage>
        <taxon>Bacteria</taxon>
        <taxon>Pseudomonadati</taxon>
        <taxon>Kiritimatiellota</taxon>
        <taxon>Kiritimatiellia</taxon>
        <taxon>Kiritimatiellales</taxon>
        <taxon>Pontiellaceae</taxon>
        <taxon>Pontiella</taxon>
    </lineage>
</organism>
<keyword evidence="7" id="KW-0998">Cell outer membrane</keyword>
<evidence type="ECO:0000313" key="10">
    <source>
        <dbReference type="Proteomes" id="UP000366872"/>
    </source>
</evidence>
<dbReference type="SUPFAM" id="SSF56935">
    <property type="entry name" value="Porins"/>
    <property type="match status" value="1"/>
</dbReference>
<evidence type="ECO:0000256" key="5">
    <source>
        <dbReference type="ARBA" id="ARBA00022729"/>
    </source>
</evidence>
<evidence type="ECO:0000256" key="1">
    <source>
        <dbReference type="ARBA" id="ARBA00004571"/>
    </source>
</evidence>
<dbReference type="AlphaFoldDB" id="A0A6C2U9T3"/>
<keyword evidence="4" id="KW-0812">Transmembrane</keyword>
<evidence type="ECO:0000313" key="9">
    <source>
        <dbReference type="EMBL" id="VGO16800.1"/>
    </source>
</evidence>
<dbReference type="PANTHER" id="PTHR35093:SF8">
    <property type="entry name" value="OUTER MEMBRANE PROTEIN NMB0088-RELATED"/>
    <property type="match status" value="1"/>
</dbReference>
<gene>
    <name evidence="9" type="ORF">PDESU_05392</name>
</gene>
<evidence type="ECO:0000256" key="2">
    <source>
        <dbReference type="ARBA" id="ARBA00008163"/>
    </source>
</evidence>
<keyword evidence="5 8" id="KW-0732">Signal</keyword>
<dbReference type="Proteomes" id="UP000366872">
    <property type="component" value="Unassembled WGS sequence"/>
</dbReference>
<comment type="subcellular location">
    <subcellularLocation>
        <location evidence="1">Cell outer membrane</location>
        <topology evidence="1">Multi-pass membrane protein</topology>
    </subcellularLocation>
</comment>
<keyword evidence="6" id="KW-0472">Membrane</keyword>
<evidence type="ECO:0000256" key="4">
    <source>
        <dbReference type="ARBA" id="ARBA00022692"/>
    </source>
</evidence>
<dbReference type="PANTHER" id="PTHR35093">
    <property type="entry name" value="OUTER MEMBRANE PROTEIN NMB0088-RELATED"/>
    <property type="match status" value="1"/>
</dbReference>
<evidence type="ECO:0000256" key="8">
    <source>
        <dbReference type="SAM" id="SignalP"/>
    </source>
</evidence>
<proteinExistence type="inferred from homology"/>
<comment type="similarity">
    <text evidence="2">Belongs to the OmpP1/FadL family.</text>
</comment>
<keyword evidence="10" id="KW-1185">Reference proteome</keyword>
<feature type="signal peptide" evidence="8">
    <location>
        <begin position="1"/>
        <end position="27"/>
    </location>
</feature>
<evidence type="ECO:0000256" key="6">
    <source>
        <dbReference type="ARBA" id="ARBA00023136"/>
    </source>
</evidence>
<protein>
    <submittedName>
        <fullName evidence="9">47 kDa outer membrane protein</fullName>
    </submittedName>
</protein>
<evidence type="ECO:0000256" key="7">
    <source>
        <dbReference type="ARBA" id="ARBA00023237"/>
    </source>
</evidence>
<dbReference type="InterPro" id="IPR005017">
    <property type="entry name" value="OMPP1/FadL/TodX"/>
</dbReference>
<dbReference type="RefSeq" id="WP_168442621.1">
    <property type="nucleotide sequence ID" value="NZ_CAAHFG010000004.1"/>
</dbReference>
<dbReference type="EMBL" id="CAAHFG010000004">
    <property type="protein sequence ID" value="VGO16800.1"/>
    <property type="molecule type" value="Genomic_DNA"/>
</dbReference>
<reference evidence="9 10" key="1">
    <citation type="submission" date="2019-04" db="EMBL/GenBank/DDBJ databases">
        <authorList>
            <person name="Van Vliet M D."/>
        </authorList>
    </citation>
    <scope>NUCLEOTIDE SEQUENCE [LARGE SCALE GENOMIC DNA]</scope>
    <source>
        <strain evidence="9 10">F1</strain>
    </source>
</reference>
<dbReference type="Pfam" id="PF03349">
    <property type="entry name" value="Toluene_X"/>
    <property type="match status" value="1"/>
</dbReference>
<evidence type="ECO:0000256" key="3">
    <source>
        <dbReference type="ARBA" id="ARBA00022452"/>
    </source>
</evidence>
<keyword evidence="3" id="KW-1134">Transmembrane beta strand</keyword>
<accession>A0A6C2U9T3</accession>